<proteinExistence type="predicted"/>
<evidence type="ECO:0000313" key="3">
    <source>
        <dbReference type="Proteomes" id="UP000824120"/>
    </source>
</evidence>
<accession>A0A9J5YB18</accession>
<dbReference type="EMBL" id="JACXVP010000007">
    <property type="protein sequence ID" value="KAG5596500.1"/>
    <property type="molecule type" value="Genomic_DNA"/>
</dbReference>
<evidence type="ECO:0000256" key="1">
    <source>
        <dbReference type="SAM" id="MobiDB-lite"/>
    </source>
</evidence>
<gene>
    <name evidence="2" type="ORF">H5410_037732</name>
</gene>
<dbReference type="AlphaFoldDB" id="A0A9J5YB18"/>
<name>A0A9J5YB18_SOLCO</name>
<feature type="compositionally biased region" description="Polar residues" evidence="1">
    <location>
        <begin position="104"/>
        <end position="113"/>
    </location>
</feature>
<keyword evidence="3" id="KW-1185">Reference proteome</keyword>
<evidence type="ECO:0000313" key="2">
    <source>
        <dbReference type="EMBL" id="KAG5596500.1"/>
    </source>
</evidence>
<reference evidence="2 3" key="1">
    <citation type="submission" date="2020-09" db="EMBL/GenBank/DDBJ databases">
        <title>De no assembly of potato wild relative species, Solanum commersonii.</title>
        <authorList>
            <person name="Cho K."/>
        </authorList>
    </citation>
    <scope>NUCLEOTIDE SEQUENCE [LARGE SCALE GENOMIC DNA]</scope>
    <source>
        <strain evidence="2">LZ3.2</strain>
        <tissue evidence="2">Leaf</tissue>
    </source>
</reference>
<feature type="region of interest" description="Disordered" evidence="1">
    <location>
        <begin position="104"/>
        <end position="140"/>
    </location>
</feature>
<protein>
    <submittedName>
        <fullName evidence="2">Uncharacterized protein</fullName>
    </submittedName>
</protein>
<dbReference type="Proteomes" id="UP000824120">
    <property type="component" value="Chromosome 7"/>
</dbReference>
<sequence>MKFVKSTIHFSKCRLFVNNEEALKYDLFFMFPPNEIKLGTANGYSKTISLSHEAVVRDMEKDFKANEGYGSGDYLKREECEYYSKALRLFHGLHPILTRGTTLLSRRQANTADSPPHPNPSTRKAHKQQPKKTNCPDLFH</sequence>
<comment type="caution">
    <text evidence="2">The sequence shown here is derived from an EMBL/GenBank/DDBJ whole genome shotgun (WGS) entry which is preliminary data.</text>
</comment>
<organism evidence="2 3">
    <name type="scientific">Solanum commersonii</name>
    <name type="common">Commerson's wild potato</name>
    <name type="synonym">Commerson's nightshade</name>
    <dbReference type="NCBI Taxonomy" id="4109"/>
    <lineage>
        <taxon>Eukaryota</taxon>
        <taxon>Viridiplantae</taxon>
        <taxon>Streptophyta</taxon>
        <taxon>Embryophyta</taxon>
        <taxon>Tracheophyta</taxon>
        <taxon>Spermatophyta</taxon>
        <taxon>Magnoliopsida</taxon>
        <taxon>eudicotyledons</taxon>
        <taxon>Gunneridae</taxon>
        <taxon>Pentapetalae</taxon>
        <taxon>asterids</taxon>
        <taxon>lamiids</taxon>
        <taxon>Solanales</taxon>
        <taxon>Solanaceae</taxon>
        <taxon>Solanoideae</taxon>
        <taxon>Solaneae</taxon>
        <taxon>Solanum</taxon>
    </lineage>
</organism>